<name>A0ABR4J7A9_9EURO</name>
<dbReference type="EMBL" id="JBFXLU010000189">
    <property type="protein sequence ID" value="KAL2835927.1"/>
    <property type="molecule type" value="Genomic_DNA"/>
</dbReference>
<evidence type="ECO:0000313" key="2">
    <source>
        <dbReference type="EMBL" id="KAL2835927.1"/>
    </source>
</evidence>
<feature type="domain" description="Linalool dehydratase/isomerase" evidence="1">
    <location>
        <begin position="62"/>
        <end position="408"/>
    </location>
</feature>
<reference evidence="2 3" key="1">
    <citation type="submission" date="2024-07" db="EMBL/GenBank/DDBJ databases">
        <title>Section-level genome sequencing and comparative genomics of Aspergillus sections Usti and Cavernicolus.</title>
        <authorList>
            <consortium name="Lawrence Berkeley National Laboratory"/>
            <person name="Nybo J.L."/>
            <person name="Vesth T.C."/>
            <person name="Theobald S."/>
            <person name="Frisvad J.C."/>
            <person name="Larsen T.O."/>
            <person name="Kjaerboelling I."/>
            <person name="Rothschild-Mancinelli K."/>
            <person name="Lyhne E.K."/>
            <person name="Kogle M.E."/>
            <person name="Barry K."/>
            <person name="Clum A."/>
            <person name="Na H."/>
            <person name="Ledsgaard L."/>
            <person name="Lin J."/>
            <person name="Lipzen A."/>
            <person name="Kuo A."/>
            <person name="Riley R."/>
            <person name="Mondo S."/>
            <person name="Labutti K."/>
            <person name="Haridas S."/>
            <person name="Pangalinan J."/>
            <person name="Salamov A.A."/>
            <person name="Simmons B.A."/>
            <person name="Magnuson J.K."/>
            <person name="Chen J."/>
            <person name="Drula E."/>
            <person name="Henrissat B."/>
            <person name="Wiebenga A."/>
            <person name="Lubbers R.J."/>
            <person name="Gomes A.C."/>
            <person name="Makela M.R."/>
            <person name="Stajich J."/>
            <person name="Grigoriev I.V."/>
            <person name="Mortensen U.H."/>
            <person name="De Vries R.P."/>
            <person name="Baker S.E."/>
            <person name="Andersen M.R."/>
        </authorList>
    </citation>
    <scope>NUCLEOTIDE SEQUENCE [LARGE SCALE GENOMIC DNA]</scope>
    <source>
        <strain evidence="2 3">CBS 123904</strain>
    </source>
</reference>
<sequence>MGNTISQNPPPAPQLDLSRYPKLSREQAGHLRHFYNLSAAIDGDWPHMGSQEPAQEFLDAYRYQLATMAYASALAYFHRMPALRGTFKPLLRALIHKMLRREVWGYWYLTSQSGIMPDPDLKELRKPWADPIVRENIMYSGHLLLMISLYTMLFNDGEFEKPGSLSFHWDPLFWGMGPETFEYDRESLQSAIIAEMERNGWVGVCCEPNLIFVACNQFPIIAMHLNDARDGTTVAAEVLEKYKAALECRGMISEKELYQDWFRVRQQDTAAPRSVGFTAWAAAFMNTWHSEFVRSGFDNHSAGFITNIDGQIELQHPMVAGVYRAAWAKEGDAAAKDPARTLQDAREFYKAHRTSIKFPYNEPTFGYVVKWLSELGKTTEVGGLLEYADTHLHPTWENGGLYYPRNDQATDDEARWTHMDPFTGNAAIGYARLNVEDGMKKIFDKPWTRETIASSPYVDGLGLSQGVDCLRGVWDADRKALIITVREWAGKQKTRVDFLVKNLPAGAYTVDTSNGDSQRHEVNQGGQLAAGATVSAKEEVDIVVSATNTFS</sequence>
<evidence type="ECO:0000313" key="3">
    <source>
        <dbReference type="Proteomes" id="UP001610446"/>
    </source>
</evidence>
<comment type="caution">
    <text evidence="2">The sequence shown here is derived from an EMBL/GenBank/DDBJ whole genome shotgun (WGS) entry which is preliminary data.</text>
</comment>
<dbReference type="Pfam" id="PF18566">
    <property type="entry name" value="Ldi"/>
    <property type="match status" value="1"/>
</dbReference>
<evidence type="ECO:0000259" key="1">
    <source>
        <dbReference type="Pfam" id="PF18566"/>
    </source>
</evidence>
<dbReference type="InterPro" id="IPR041411">
    <property type="entry name" value="Ldi"/>
</dbReference>
<dbReference type="Proteomes" id="UP001610446">
    <property type="component" value="Unassembled WGS sequence"/>
</dbReference>
<gene>
    <name evidence="2" type="ORF">BJY01DRAFT_238490</name>
</gene>
<proteinExistence type="predicted"/>
<organism evidence="2 3">
    <name type="scientific">Aspergillus pseudoustus</name>
    <dbReference type="NCBI Taxonomy" id="1810923"/>
    <lineage>
        <taxon>Eukaryota</taxon>
        <taxon>Fungi</taxon>
        <taxon>Dikarya</taxon>
        <taxon>Ascomycota</taxon>
        <taxon>Pezizomycotina</taxon>
        <taxon>Eurotiomycetes</taxon>
        <taxon>Eurotiomycetidae</taxon>
        <taxon>Eurotiales</taxon>
        <taxon>Aspergillaceae</taxon>
        <taxon>Aspergillus</taxon>
        <taxon>Aspergillus subgen. Nidulantes</taxon>
    </lineage>
</organism>
<accession>A0ABR4J7A9</accession>
<keyword evidence="3" id="KW-1185">Reference proteome</keyword>
<protein>
    <recommendedName>
        <fullName evidence="1">Linalool dehydratase/isomerase domain-containing protein</fullName>
    </recommendedName>
</protein>